<accession>Q46RH5</accession>
<organism evidence="3">
    <name type="scientific">Cupriavidus pinatubonensis (strain JMP 134 / LMG 1197)</name>
    <name type="common">Cupriavidus necator (strain JMP 134)</name>
    <dbReference type="NCBI Taxonomy" id="264198"/>
    <lineage>
        <taxon>Bacteria</taxon>
        <taxon>Pseudomonadati</taxon>
        <taxon>Pseudomonadota</taxon>
        <taxon>Betaproteobacteria</taxon>
        <taxon>Burkholderiales</taxon>
        <taxon>Burkholderiaceae</taxon>
        <taxon>Cupriavidus</taxon>
    </lineage>
</organism>
<feature type="signal peptide" evidence="2">
    <location>
        <begin position="1"/>
        <end position="22"/>
    </location>
</feature>
<name>Q46RH5_CUPPJ</name>
<proteinExistence type="predicted"/>
<reference evidence="3" key="1">
    <citation type="submission" date="2005-08" db="EMBL/GenBank/DDBJ databases">
        <title>Complete sequence of chromosome 2 of Ralstonia eutropha JMP134.</title>
        <authorList>
            <person name="Copeland A."/>
            <person name="Lucas S."/>
            <person name="Lapidus A."/>
            <person name="Barry K."/>
            <person name="Detter J.C."/>
            <person name="Glavina T."/>
            <person name="Hammon N."/>
            <person name="Israni S."/>
            <person name="Pitluck S."/>
            <person name="Goltsman E."/>
            <person name="Martinez M."/>
            <person name="Schmutz J."/>
            <person name="Larimer F."/>
            <person name="Land M."/>
            <person name="Lykidis A."/>
            <person name="Richardson P."/>
        </authorList>
    </citation>
    <scope>NUCLEOTIDE SEQUENCE [LARGE SCALE GENOMIC DNA]</scope>
    <source>
        <strain evidence="3">JMP134</strain>
    </source>
</reference>
<sequence>MRYAGIAAIAAMALCCGTGALAQGAGNRADYGSKDSRIIGPMAPGSAPEATRKGADNPGGLGKGLNDTPQEPATGAGLPGKPHGRPASESAGKAPSTGLHGSPRKGTGGAKINQVSPPDEKAR</sequence>
<dbReference type="EMBL" id="CP000091">
    <property type="protein sequence ID" value="AAZ64259.1"/>
    <property type="molecule type" value="Genomic_DNA"/>
</dbReference>
<evidence type="ECO:0000256" key="2">
    <source>
        <dbReference type="SAM" id="SignalP"/>
    </source>
</evidence>
<protein>
    <recommendedName>
        <fullName evidence="4">Lipoprotein</fullName>
    </recommendedName>
</protein>
<evidence type="ECO:0000313" key="3">
    <source>
        <dbReference type="EMBL" id="AAZ64259.1"/>
    </source>
</evidence>
<feature type="region of interest" description="Disordered" evidence="1">
    <location>
        <begin position="25"/>
        <end position="123"/>
    </location>
</feature>
<keyword evidence="2" id="KW-0732">Signal</keyword>
<gene>
    <name evidence="3" type="ordered locus">Reut_B4911</name>
</gene>
<evidence type="ECO:0008006" key="4">
    <source>
        <dbReference type="Google" id="ProtNLM"/>
    </source>
</evidence>
<evidence type="ECO:0000256" key="1">
    <source>
        <dbReference type="SAM" id="MobiDB-lite"/>
    </source>
</evidence>
<dbReference type="KEGG" id="reu:Reut_B4911"/>
<dbReference type="OrthoDB" id="9990039at2"/>
<dbReference type="AlphaFoldDB" id="Q46RH5"/>
<feature type="chain" id="PRO_5004232651" description="Lipoprotein" evidence="2">
    <location>
        <begin position="23"/>
        <end position="123"/>
    </location>
</feature>
<dbReference type="HOGENOM" id="CLU_2011441_0_0_4"/>